<dbReference type="EMBL" id="LR590464">
    <property type="protein sequence ID" value="VTP66918.1"/>
    <property type="molecule type" value="Genomic_DNA"/>
</dbReference>
<accession>A0A4U9HR37</accession>
<evidence type="ECO:0000313" key="4">
    <source>
        <dbReference type="Proteomes" id="UP000310719"/>
    </source>
</evidence>
<evidence type="ECO:0000313" key="3">
    <source>
        <dbReference type="EMBL" id="VTP66918.1"/>
    </source>
</evidence>
<evidence type="ECO:0000256" key="1">
    <source>
        <dbReference type="ARBA" id="ARBA00022729"/>
    </source>
</evidence>
<dbReference type="NCBIfam" id="NF041940">
    <property type="entry name" value="choice_anch_X"/>
    <property type="match status" value="1"/>
</dbReference>
<dbReference type="AlphaFoldDB" id="A0A4U9HR37"/>
<organism evidence="3 4">
    <name type="scientific">Leclercia adecarboxylata</name>
    <dbReference type="NCBI Taxonomy" id="83655"/>
    <lineage>
        <taxon>Bacteria</taxon>
        <taxon>Pseudomonadati</taxon>
        <taxon>Pseudomonadota</taxon>
        <taxon>Gammaproteobacteria</taxon>
        <taxon>Enterobacterales</taxon>
        <taxon>Enterobacteriaceae</taxon>
        <taxon>Leclercia</taxon>
    </lineage>
</organism>
<dbReference type="InterPro" id="IPR014755">
    <property type="entry name" value="Cu-Rt/internalin_Ig-like"/>
</dbReference>
<dbReference type="Gene3D" id="2.60.40.1220">
    <property type="match status" value="1"/>
</dbReference>
<dbReference type="Proteomes" id="UP000310719">
    <property type="component" value="Chromosome"/>
</dbReference>
<gene>
    <name evidence="3" type="ORF">NCTC13032_02780</name>
</gene>
<name>A0A4U9HR37_9ENTR</name>
<dbReference type="Pfam" id="PF13205">
    <property type="entry name" value="Big_5"/>
    <property type="match status" value="1"/>
</dbReference>
<proteinExistence type="predicted"/>
<feature type="domain" description="SbsA Ig-like" evidence="2">
    <location>
        <begin position="374"/>
        <end position="486"/>
    </location>
</feature>
<sequence>MKFQLTPGVLTALSDGSYVLASEVYDWIGTPGQSATTTPIGAFIFKLDASGTLTSFDSGTTWQRVNWNDEQGSPTNVIAFDGGFAVFSQEYRTATWEVTLYNNNGTLITTNIQSNTVHNMGTQSYHAVDVGAMDKETHSGLAWYINGYLAASATAYDNGTDLVFVFPDGSGGLSQVTISKTTGELTSDVTDSGITVPQGGQLYNPRIVPDGAGGYDITYSVLFDSNPVDDDRIGYVVGDIYQIGLNAGPAPVLPTVTDAHIAITSTPGGADGMTYKVGDTVTAVWDNSASGDANTSAVTSVTMDFSQFGGSTSATAYDDGTHGDAIAGDGKFTAQYTVTAGALDHVAGRNVAVTVTAANHTSTTTADSTGLTVDSTAPVLTSSTPQDNGGSIATGANLTLTFSEDVLAGSGHITLVNESDSSQNKVIDITDSSQVSISGNTVTIDPTTDLAAGANYHVQIDSTALHDTAGNDYAGISSSAGLNFTTVSASTVDPSIVVFDLTTGQSSDHNGRVFDANTAYTIYIQVNSSYNSTLAGLDSNEMWSGAQNLGADDKIVLVGTGSDVQGRYGDPVMTMRHGGNSVNWLAGFSISFSSYNVAGVDASGKFSRDGNNVDLWNGTWTVNPNEDNGFAQAYLKEMPAGVLTSQGLAMP</sequence>
<reference evidence="3 4" key="1">
    <citation type="submission" date="2019-05" db="EMBL/GenBank/DDBJ databases">
        <authorList>
            <consortium name="Pathogen Informatics"/>
        </authorList>
    </citation>
    <scope>NUCLEOTIDE SEQUENCE [LARGE SCALE GENOMIC DNA]</scope>
    <source>
        <strain evidence="3 4">NCTC13032</strain>
    </source>
</reference>
<dbReference type="InterPro" id="IPR032812">
    <property type="entry name" value="SbsA_Ig"/>
</dbReference>
<protein>
    <recommendedName>
        <fullName evidence="2">SbsA Ig-like domain-containing protein</fullName>
    </recommendedName>
</protein>
<evidence type="ECO:0000259" key="2">
    <source>
        <dbReference type="Pfam" id="PF13205"/>
    </source>
</evidence>
<keyword evidence="1" id="KW-0732">Signal</keyword>